<gene>
    <name evidence="1" type="ORF">S03H2_36168</name>
</gene>
<organism evidence="1">
    <name type="scientific">marine sediment metagenome</name>
    <dbReference type="NCBI Taxonomy" id="412755"/>
    <lineage>
        <taxon>unclassified sequences</taxon>
        <taxon>metagenomes</taxon>
        <taxon>ecological metagenomes</taxon>
    </lineage>
</organism>
<sequence>YCTGHPDAAAIVLREDDGERVLQRFGRWD</sequence>
<name>X1G7D0_9ZZZZ</name>
<protein>
    <submittedName>
        <fullName evidence="1">Uncharacterized protein</fullName>
    </submittedName>
</protein>
<dbReference type="EMBL" id="BARU01022179">
    <property type="protein sequence ID" value="GAH53821.1"/>
    <property type="molecule type" value="Genomic_DNA"/>
</dbReference>
<comment type="caution">
    <text evidence="1">The sequence shown here is derived from an EMBL/GenBank/DDBJ whole genome shotgun (WGS) entry which is preliminary data.</text>
</comment>
<reference evidence="1" key="1">
    <citation type="journal article" date="2014" name="Front. Microbiol.">
        <title>High frequency of phylogenetically diverse reductive dehalogenase-homologous genes in deep subseafloor sedimentary metagenomes.</title>
        <authorList>
            <person name="Kawai M."/>
            <person name="Futagami T."/>
            <person name="Toyoda A."/>
            <person name="Takaki Y."/>
            <person name="Nishi S."/>
            <person name="Hori S."/>
            <person name="Arai W."/>
            <person name="Tsubouchi T."/>
            <person name="Morono Y."/>
            <person name="Uchiyama I."/>
            <person name="Ito T."/>
            <person name="Fujiyama A."/>
            <person name="Inagaki F."/>
            <person name="Takami H."/>
        </authorList>
    </citation>
    <scope>NUCLEOTIDE SEQUENCE</scope>
    <source>
        <strain evidence="1">Expedition CK06-06</strain>
    </source>
</reference>
<dbReference type="AlphaFoldDB" id="X1G7D0"/>
<proteinExistence type="predicted"/>
<feature type="non-terminal residue" evidence="1">
    <location>
        <position position="1"/>
    </location>
</feature>
<evidence type="ECO:0000313" key="1">
    <source>
        <dbReference type="EMBL" id="GAH53821.1"/>
    </source>
</evidence>
<accession>X1G7D0</accession>